<keyword evidence="3" id="KW-1185">Reference proteome</keyword>
<gene>
    <name evidence="2" type="ORF">ACFQHK_03240</name>
</gene>
<dbReference type="Gene3D" id="3.40.50.150">
    <property type="entry name" value="Vaccinia Virus protein VP39"/>
    <property type="match status" value="1"/>
</dbReference>
<dbReference type="InterPro" id="IPR006342">
    <property type="entry name" value="FkbM_mtfrase"/>
</dbReference>
<dbReference type="GO" id="GO:0008168">
    <property type="term" value="F:methyltransferase activity"/>
    <property type="evidence" value="ECO:0007669"/>
    <property type="project" value="UniProtKB-KW"/>
</dbReference>
<dbReference type="EMBL" id="JBHSXM010000001">
    <property type="protein sequence ID" value="MFC6835519.1"/>
    <property type="molecule type" value="Genomic_DNA"/>
</dbReference>
<accession>A0ABD5U4Q9</accession>
<dbReference type="InterPro" id="IPR029063">
    <property type="entry name" value="SAM-dependent_MTases_sf"/>
</dbReference>
<dbReference type="Proteomes" id="UP001596406">
    <property type="component" value="Unassembled WGS sequence"/>
</dbReference>
<comment type="caution">
    <text evidence="2">The sequence shown here is derived from an EMBL/GenBank/DDBJ whole genome shotgun (WGS) entry which is preliminary data.</text>
</comment>
<evidence type="ECO:0000313" key="2">
    <source>
        <dbReference type="EMBL" id="MFC6835519.1"/>
    </source>
</evidence>
<evidence type="ECO:0000313" key="3">
    <source>
        <dbReference type="Proteomes" id="UP001596406"/>
    </source>
</evidence>
<proteinExistence type="predicted"/>
<feature type="domain" description="Methyltransferase FkbM" evidence="1">
    <location>
        <begin position="97"/>
        <end position="258"/>
    </location>
</feature>
<dbReference type="AlphaFoldDB" id="A0ABD5U4Q9"/>
<keyword evidence="2" id="KW-0808">Transferase</keyword>
<dbReference type="GO" id="GO:0032259">
    <property type="term" value="P:methylation"/>
    <property type="evidence" value="ECO:0007669"/>
    <property type="project" value="UniProtKB-KW"/>
</dbReference>
<dbReference type="SUPFAM" id="SSF53335">
    <property type="entry name" value="S-adenosyl-L-methionine-dependent methyltransferases"/>
    <property type="match status" value="1"/>
</dbReference>
<name>A0ABD5U4Q9_9EURY</name>
<evidence type="ECO:0000259" key="1">
    <source>
        <dbReference type="Pfam" id="PF05050"/>
    </source>
</evidence>
<dbReference type="Pfam" id="PF05050">
    <property type="entry name" value="Methyltransf_21"/>
    <property type="match status" value="1"/>
</dbReference>
<reference evidence="2 3" key="1">
    <citation type="journal article" date="2019" name="Int. J. Syst. Evol. Microbiol.">
        <title>The Global Catalogue of Microorganisms (GCM) 10K type strain sequencing project: providing services to taxonomists for standard genome sequencing and annotation.</title>
        <authorList>
            <consortium name="The Broad Institute Genomics Platform"/>
            <consortium name="The Broad Institute Genome Sequencing Center for Infectious Disease"/>
            <person name="Wu L."/>
            <person name="Ma J."/>
        </authorList>
    </citation>
    <scope>NUCLEOTIDE SEQUENCE [LARGE SCALE GENOMIC DNA]</scope>
    <source>
        <strain evidence="2 3">PSRA2</strain>
    </source>
</reference>
<dbReference type="InterPro" id="IPR052514">
    <property type="entry name" value="SAM-dependent_MTase"/>
</dbReference>
<organism evidence="2 3">
    <name type="scientific">Halomarina ordinaria</name>
    <dbReference type="NCBI Taxonomy" id="3033939"/>
    <lineage>
        <taxon>Archaea</taxon>
        <taxon>Methanobacteriati</taxon>
        <taxon>Methanobacteriota</taxon>
        <taxon>Stenosarchaea group</taxon>
        <taxon>Halobacteria</taxon>
        <taxon>Halobacteriales</taxon>
        <taxon>Natronomonadaceae</taxon>
        <taxon>Halomarina</taxon>
    </lineage>
</organism>
<dbReference type="RefSeq" id="WP_304447218.1">
    <property type="nucleotide sequence ID" value="NZ_JARRAH010000001.1"/>
</dbReference>
<sequence>MHTQKAGVLLERGLYRHFGGYAIELASGWNPNETSDSAARYVARDIHDWRMWLDSEDDGISRTLRCYGLHEQLSSDAFAAALADVRERVDGTVPVVDVGANIGYYALLEAAVLGEQARVFAIEPAPDNLELLTRNVRSNGLETTVEVEQCAIGGTNEPVELRLSNYSNRHTVRELPGDVWRSGCQHDRERVEVPQRTVDRFVADRGLSPADVAAVRMDLEGYETAVVEGMEGVLDADGPLVVFVELHPVLSDAELDDVLSAFDRGGLSVVSAVVDESVAGTNHTMKWRGVDLHAESFEEVAAAIRETDRPVELVASR</sequence>
<dbReference type="PANTHER" id="PTHR34203:SF15">
    <property type="entry name" value="SLL1173 PROTEIN"/>
    <property type="match status" value="1"/>
</dbReference>
<dbReference type="NCBIfam" id="TIGR01444">
    <property type="entry name" value="fkbM_fam"/>
    <property type="match status" value="1"/>
</dbReference>
<dbReference type="PANTHER" id="PTHR34203">
    <property type="entry name" value="METHYLTRANSFERASE, FKBM FAMILY PROTEIN"/>
    <property type="match status" value="1"/>
</dbReference>
<protein>
    <submittedName>
        <fullName evidence="2">FkbM family methyltransferase</fullName>
    </submittedName>
</protein>
<keyword evidence="2" id="KW-0489">Methyltransferase</keyword>